<dbReference type="EMBL" id="LIZS01000004">
    <property type="protein sequence ID" value="KPJ54351.1"/>
    <property type="molecule type" value="Genomic_DNA"/>
</dbReference>
<reference evidence="2 3" key="1">
    <citation type="journal article" date="2015" name="Microbiome">
        <title>Genomic resolution of linkages in carbon, nitrogen, and sulfur cycling among widespread estuary sediment bacteria.</title>
        <authorList>
            <person name="Baker B.J."/>
            <person name="Lazar C.S."/>
            <person name="Teske A.P."/>
            <person name="Dick G.J."/>
        </authorList>
    </citation>
    <scope>NUCLEOTIDE SEQUENCE [LARGE SCALE GENOMIC DNA]</scope>
    <source>
        <strain evidence="2">DG_24</strain>
    </source>
</reference>
<evidence type="ECO:0000256" key="1">
    <source>
        <dbReference type="SAM" id="Phobius"/>
    </source>
</evidence>
<evidence type="ECO:0000313" key="2">
    <source>
        <dbReference type="EMBL" id="KPJ54351.1"/>
    </source>
</evidence>
<feature type="transmembrane region" description="Helical" evidence="1">
    <location>
        <begin position="21"/>
        <end position="43"/>
    </location>
</feature>
<keyword evidence="1" id="KW-0812">Transmembrane</keyword>
<comment type="caution">
    <text evidence="2">The sequence shown here is derived from an EMBL/GenBank/DDBJ whole genome shotgun (WGS) entry which is preliminary data.</text>
</comment>
<protein>
    <recommendedName>
        <fullName evidence="4">ABC transporter substrate-binding protein</fullName>
    </recommendedName>
</protein>
<dbReference type="CDD" id="cd06325">
    <property type="entry name" value="PBP1_ABC_unchar_transporter"/>
    <property type="match status" value="1"/>
</dbReference>
<accession>A0A0S7WWH7</accession>
<proteinExistence type="predicted"/>
<keyword evidence="1" id="KW-1133">Transmembrane helix</keyword>
<dbReference type="Pfam" id="PF04392">
    <property type="entry name" value="ABC_sub_bind"/>
    <property type="match status" value="1"/>
</dbReference>
<keyword evidence="1" id="KW-0472">Membrane</keyword>
<gene>
    <name evidence="2" type="ORF">AMJ39_01075</name>
</gene>
<name>A0A0S7WWH7_UNCT6</name>
<sequence>MIRHPSGAVERYQFYRVDGQRVIMVLVAAAIALSGSMMVSGAADRDASIVVVIKSGALGPYENALRGLRRQIEEKSNDLPLWVVDYELRGDVEEGRRMMAGVLEKSPSVIVTLGSVATEAAIASSSEVPIVFSVVLNPVASGLVEHLGPTGRNITGVAMDIPIEDQFEAIRSVCGGKVRRIGVLYNETETGQVVGEAERVAGNMGMELVAERIVKSTDIPAAMERITRDADVLWMVADGRVYTEASTRYVIVETLKWRLPLFAISRPYVDAGALMALACDYEGLGRQAGTLVIHILEGRPPGEIPIERPEIVQHVINLRTAEAIGIDIPEEVLEKAQQVSP</sequence>
<dbReference type="Proteomes" id="UP000052008">
    <property type="component" value="Unassembled WGS sequence"/>
</dbReference>
<dbReference type="PANTHER" id="PTHR35271:SF1">
    <property type="entry name" value="ABC TRANSPORTER, SUBSTRATE-BINDING LIPOPROTEIN"/>
    <property type="match status" value="1"/>
</dbReference>
<dbReference type="STRING" id="1703770.AMJ39_01075"/>
<dbReference type="InterPro" id="IPR007487">
    <property type="entry name" value="ABC_transpt-TYRBP-like"/>
</dbReference>
<dbReference type="AlphaFoldDB" id="A0A0S7WWH7"/>
<dbReference type="Gene3D" id="3.40.50.2300">
    <property type="match status" value="2"/>
</dbReference>
<organism evidence="2 3">
    <name type="scientific">candidate division TA06 bacterium DG_24</name>
    <dbReference type="NCBI Taxonomy" id="1703770"/>
    <lineage>
        <taxon>Bacteria</taxon>
        <taxon>Bacteria division TA06</taxon>
    </lineage>
</organism>
<dbReference type="PANTHER" id="PTHR35271">
    <property type="entry name" value="ABC TRANSPORTER, SUBSTRATE-BINDING LIPOPROTEIN-RELATED"/>
    <property type="match status" value="1"/>
</dbReference>
<evidence type="ECO:0008006" key="4">
    <source>
        <dbReference type="Google" id="ProtNLM"/>
    </source>
</evidence>
<evidence type="ECO:0000313" key="3">
    <source>
        <dbReference type="Proteomes" id="UP000052008"/>
    </source>
</evidence>